<comment type="caution">
    <text evidence="1">The sequence shown here is derived from an EMBL/GenBank/DDBJ whole genome shotgun (WGS) entry which is preliminary data.</text>
</comment>
<sequence>MSAPLVTLALREATNADWTSSFVLPAIGTTPWTTVPPWSSATQYGASSAVVYGGDLYVAAVAAPTLGSFLPAQWTKIGIAANFADLSYDLAGAEIRMRLADVDGAGAPLPEKVRVKFSSTAGTLNVNVASRRISLVVPAAKIRGIPAATYAIDALAEKAGAITRIAAGSLVVDQGVTR</sequence>
<keyword evidence="2" id="KW-1185">Reference proteome</keyword>
<dbReference type="AlphaFoldDB" id="A0A6N6MIA1"/>
<evidence type="ECO:0000313" key="1">
    <source>
        <dbReference type="EMBL" id="KAB1069266.1"/>
    </source>
</evidence>
<accession>A0A6N6MIA1</accession>
<reference evidence="1 2" key="1">
    <citation type="submission" date="2019-09" db="EMBL/GenBank/DDBJ databases">
        <title>YIM 132548 draft genome.</title>
        <authorList>
            <person name="Jiang L."/>
        </authorList>
    </citation>
    <scope>NUCLEOTIDE SEQUENCE [LARGE SCALE GENOMIC DNA]</scope>
    <source>
        <strain evidence="1 2">YIM 132548</strain>
    </source>
</reference>
<proteinExistence type="predicted"/>
<gene>
    <name evidence="1" type="ORF">F6X51_25670</name>
</gene>
<protein>
    <submittedName>
        <fullName evidence="1">Uncharacterized protein</fullName>
    </submittedName>
</protein>
<dbReference type="Proteomes" id="UP000441523">
    <property type="component" value="Unassembled WGS sequence"/>
</dbReference>
<dbReference type="RefSeq" id="WP_150966705.1">
    <property type="nucleotide sequence ID" value="NZ_VZZJ01000041.1"/>
</dbReference>
<organism evidence="1 2">
    <name type="scientific">Methylobacterium planeticum</name>
    <dbReference type="NCBI Taxonomy" id="2615211"/>
    <lineage>
        <taxon>Bacteria</taxon>
        <taxon>Pseudomonadati</taxon>
        <taxon>Pseudomonadota</taxon>
        <taxon>Alphaproteobacteria</taxon>
        <taxon>Hyphomicrobiales</taxon>
        <taxon>Methylobacteriaceae</taxon>
        <taxon>Methylobacterium</taxon>
    </lineage>
</organism>
<dbReference type="EMBL" id="VZZJ01000041">
    <property type="protein sequence ID" value="KAB1069266.1"/>
    <property type="molecule type" value="Genomic_DNA"/>
</dbReference>
<name>A0A6N6MIA1_9HYPH</name>
<evidence type="ECO:0000313" key="2">
    <source>
        <dbReference type="Proteomes" id="UP000441523"/>
    </source>
</evidence>